<feature type="region of interest" description="Disordered" evidence="1">
    <location>
        <begin position="52"/>
        <end position="71"/>
    </location>
</feature>
<evidence type="ECO:0000256" key="1">
    <source>
        <dbReference type="SAM" id="MobiDB-lite"/>
    </source>
</evidence>
<dbReference type="Proteomes" id="UP000295578">
    <property type="component" value="Unassembled WGS sequence"/>
</dbReference>
<proteinExistence type="predicted"/>
<dbReference type="InterPro" id="IPR011990">
    <property type="entry name" value="TPR-like_helical_dom_sf"/>
</dbReference>
<evidence type="ECO:0000313" key="2">
    <source>
        <dbReference type="EMBL" id="TDD79217.1"/>
    </source>
</evidence>
<sequence>MARQLLGADGLKRGSPANLARQIYDWEKGQNYPRDWAHAYSKAFKLDPSDLFSTGPGKEASSTYDPDTIDSEDDDVKRRALLALIGATAAAAPLGREAERMRAALIGTLTVEATPRDADAWERAAFDYAQEIDHVPATVILPDLLTDFAELNLHINRAHGPVWRRLVDTAAHLAALTAFELTVVGDPRSARRWWRTAAHAADESGNRETACGVRGKAAVLSLYSGSSEVSAIRTADEALNISPGTPCYGTASAYSAKAQAFAQLGRHDEAERALIDQERMFESMPARITDDRTSVWGWSERRLHHVVSYVHTHAGNLDRAHEAQDAAIALYPANRFLARAQIELHRAGGLLRTGDADAGAQHVIHTLEGLPPAHRSDSMIRRTAFTSLNLASARDADRPAVRDAYAMLAGAAR</sequence>
<organism evidence="2 3">
    <name type="scientific">Actinomadura darangshiensis</name>
    <dbReference type="NCBI Taxonomy" id="705336"/>
    <lineage>
        <taxon>Bacteria</taxon>
        <taxon>Bacillati</taxon>
        <taxon>Actinomycetota</taxon>
        <taxon>Actinomycetes</taxon>
        <taxon>Streptosporangiales</taxon>
        <taxon>Thermomonosporaceae</taxon>
        <taxon>Actinomadura</taxon>
    </lineage>
</organism>
<dbReference type="AlphaFoldDB" id="A0A4V2YUW5"/>
<keyword evidence="3" id="KW-1185">Reference proteome</keyword>
<comment type="caution">
    <text evidence="2">The sequence shown here is derived from an EMBL/GenBank/DDBJ whole genome shotgun (WGS) entry which is preliminary data.</text>
</comment>
<dbReference type="Gene3D" id="1.25.40.10">
    <property type="entry name" value="Tetratricopeptide repeat domain"/>
    <property type="match status" value="1"/>
</dbReference>
<evidence type="ECO:0000313" key="3">
    <source>
        <dbReference type="Proteomes" id="UP000295578"/>
    </source>
</evidence>
<dbReference type="RefSeq" id="WP_132199708.1">
    <property type="nucleotide sequence ID" value="NZ_SMKY01000117.1"/>
</dbReference>
<reference evidence="2 3" key="1">
    <citation type="submission" date="2019-03" db="EMBL/GenBank/DDBJ databases">
        <title>Draft genome sequences of novel Actinobacteria.</title>
        <authorList>
            <person name="Sahin N."/>
            <person name="Ay H."/>
            <person name="Saygin H."/>
        </authorList>
    </citation>
    <scope>NUCLEOTIDE SEQUENCE [LARGE SCALE GENOMIC DNA]</scope>
    <source>
        <strain evidence="2 3">DSM 45941</strain>
    </source>
</reference>
<protein>
    <recommendedName>
        <fullName evidence="4">XRE family transcriptional regulator</fullName>
    </recommendedName>
</protein>
<dbReference type="OrthoDB" id="3449038at2"/>
<dbReference type="EMBL" id="SMKY01000117">
    <property type="protein sequence ID" value="TDD79217.1"/>
    <property type="molecule type" value="Genomic_DNA"/>
</dbReference>
<evidence type="ECO:0008006" key="4">
    <source>
        <dbReference type="Google" id="ProtNLM"/>
    </source>
</evidence>
<gene>
    <name evidence="2" type="ORF">E1293_24000</name>
</gene>
<name>A0A4V2YUW5_9ACTN</name>
<dbReference type="SUPFAM" id="SSF48452">
    <property type="entry name" value="TPR-like"/>
    <property type="match status" value="1"/>
</dbReference>
<accession>A0A4V2YUW5</accession>